<keyword evidence="2" id="KW-1185">Reference proteome</keyword>
<accession>A0A8J2PHU5</accession>
<gene>
    <name evidence="1" type="ORF">AFUS01_LOCUS32450</name>
</gene>
<name>A0A8J2PHU5_9HEXA</name>
<feature type="non-terminal residue" evidence="1">
    <location>
        <position position="1"/>
    </location>
</feature>
<feature type="non-terminal residue" evidence="1">
    <location>
        <position position="40"/>
    </location>
</feature>
<proteinExistence type="predicted"/>
<organism evidence="1 2">
    <name type="scientific">Allacma fusca</name>
    <dbReference type="NCBI Taxonomy" id="39272"/>
    <lineage>
        <taxon>Eukaryota</taxon>
        <taxon>Metazoa</taxon>
        <taxon>Ecdysozoa</taxon>
        <taxon>Arthropoda</taxon>
        <taxon>Hexapoda</taxon>
        <taxon>Collembola</taxon>
        <taxon>Symphypleona</taxon>
        <taxon>Sminthuridae</taxon>
        <taxon>Allacma</taxon>
    </lineage>
</organism>
<reference evidence="1" key="1">
    <citation type="submission" date="2021-06" db="EMBL/GenBank/DDBJ databases">
        <authorList>
            <person name="Hodson N. C."/>
            <person name="Mongue J. A."/>
            <person name="Jaron S. K."/>
        </authorList>
    </citation>
    <scope>NUCLEOTIDE SEQUENCE</scope>
</reference>
<dbReference type="EMBL" id="CAJVCH010525504">
    <property type="protein sequence ID" value="CAG7822164.1"/>
    <property type="molecule type" value="Genomic_DNA"/>
</dbReference>
<evidence type="ECO:0000313" key="2">
    <source>
        <dbReference type="Proteomes" id="UP000708208"/>
    </source>
</evidence>
<dbReference type="Proteomes" id="UP000708208">
    <property type="component" value="Unassembled WGS sequence"/>
</dbReference>
<protein>
    <submittedName>
        <fullName evidence="1">Uncharacterized protein</fullName>
    </submittedName>
</protein>
<comment type="caution">
    <text evidence="1">The sequence shown here is derived from an EMBL/GenBank/DDBJ whole genome shotgun (WGS) entry which is preliminary data.</text>
</comment>
<evidence type="ECO:0000313" key="1">
    <source>
        <dbReference type="EMBL" id="CAG7822164.1"/>
    </source>
</evidence>
<dbReference type="AlphaFoldDB" id="A0A8J2PHU5"/>
<sequence>MENVSPKFVRGINNEAFPIIKIQLEKVITSETGQNGVETI</sequence>